<feature type="region of interest" description="Disordered" evidence="1">
    <location>
        <begin position="1"/>
        <end position="34"/>
    </location>
</feature>
<feature type="compositionally biased region" description="Low complexity" evidence="1">
    <location>
        <begin position="1"/>
        <end position="17"/>
    </location>
</feature>
<gene>
    <name evidence="2" type="ORF">PCASD_22484</name>
</gene>
<feature type="region of interest" description="Disordered" evidence="1">
    <location>
        <begin position="49"/>
        <end position="106"/>
    </location>
</feature>
<organism evidence="2 3">
    <name type="scientific">Puccinia coronata f. sp. avenae</name>
    <dbReference type="NCBI Taxonomy" id="200324"/>
    <lineage>
        <taxon>Eukaryota</taxon>
        <taxon>Fungi</taxon>
        <taxon>Dikarya</taxon>
        <taxon>Basidiomycota</taxon>
        <taxon>Pucciniomycotina</taxon>
        <taxon>Pucciniomycetes</taxon>
        <taxon>Pucciniales</taxon>
        <taxon>Pucciniaceae</taxon>
        <taxon>Puccinia</taxon>
    </lineage>
</organism>
<protein>
    <submittedName>
        <fullName evidence="2">Uncharacterized protein</fullName>
    </submittedName>
</protein>
<proteinExistence type="predicted"/>
<accession>A0A2N5TRL4</accession>
<comment type="caution">
    <text evidence="2">The sequence shown here is derived from an EMBL/GenBank/DDBJ whole genome shotgun (WGS) entry which is preliminary data.</text>
</comment>
<evidence type="ECO:0000313" key="3">
    <source>
        <dbReference type="Proteomes" id="UP000235392"/>
    </source>
</evidence>
<dbReference type="Proteomes" id="UP000235392">
    <property type="component" value="Unassembled WGS sequence"/>
</dbReference>
<name>A0A2N5TRL4_9BASI</name>
<dbReference type="EMBL" id="PGCI01000378">
    <property type="protein sequence ID" value="PLW28101.1"/>
    <property type="molecule type" value="Genomic_DNA"/>
</dbReference>
<evidence type="ECO:0000313" key="2">
    <source>
        <dbReference type="EMBL" id="PLW28101.1"/>
    </source>
</evidence>
<sequence>MTAHLSISIGPSSPSPSYQTGSGARLQLGAHNQARGLERRNSAFEAFRGLRNQEPPVDPTCITTMTDTITGTNGGAHEPSIGFHTPPKEGLTPSISASPLPEGGRGERLLLSAHLKTRSSASTHSLRQPTT</sequence>
<feature type="compositionally biased region" description="Low complexity" evidence="1">
    <location>
        <begin position="60"/>
        <end position="71"/>
    </location>
</feature>
<dbReference type="AlphaFoldDB" id="A0A2N5TRL4"/>
<reference evidence="2 3" key="1">
    <citation type="submission" date="2017-11" db="EMBL/GenBank/DDBJ databases">
        <title>De novo assembly and phasing of dikaryotic genomes from two isolates of Puccinia coronata f. sp. avenae, the causal agent of oat crown rust.</title>
        <authorList>
            <person name="Miller M.E."/>
            <person name="Zhang Y."/>
            <person name="Omidvar V."/>
            <person name="Sperschneider J."/>
            <person name="Schwessinger B."/>
            <person name="Raley C."/>
            <person name="Palmer J.M."/>
            <person name="Garnica D."/>
            <person name="Upadhyaya N."/>
            <person name="Rathjen J."/>
            <person name="Taylor J.M."/>
            <person name="Park R.F."/>
            <person name="Dodds P.N."/>
            <person name="Hirsch C.D."/>
            <person name="Kianian S.F."/>
            <person name="Figueroa M."/>
        </authorList>
    </citation>
    <scope>NUCLEOTIDE SEQUENCE [LARGE SCALE GENOMIC DNA]</scope>
    <source>
        <strain evidence="2">12SD80</strain>
    </source>
</reference>
<evidence type="ECO:0000256" key="1">
    <source>
        <dbReference type="SAM" id="MobiDB-lite"/>
    </source>
</evidence>